<evidence type="ECO:0000256" key="1">
    <source>
        <dbReference type="SAM" id="SignalP"/>
    </source>
</evidence>
<evidence type="ECO:0000313" key="2">
    <source>
        <dbReference type="EMBL" id="MFC5827865.1"/>
    </source>
</evidence>
<accession>A0ABW1CSH4</accession>
<keyword evidence="3" id="KW-1185">Reference proteome</keyword>
<dbReference type="Proteomes" id="UP001596058">
    <property type="component" value="Unassembled WGS sequence"/>
</dbReference>
<dbReference type="EMBL" id="JBHSPA010000031">
    <property type="protein sequence ID" value="MFC5827865.1"/>
    <property type="molecule type" value="Genomic_DNA"/>
</dbReference>
<feature type="chain" id="PRO_5047225754" evidence="1">
    <location>
        <begin position="35"/>
        <end position="160"/>
    </location>
</feature>
<comment type="caution">
    <text evidence="2">The sequence shown here is derived from an EMBL/GenBank/DDBJ whole genome shotgun (WGS) entry which is preliminary data.</text>
</comment>
<proteinExistence type="predicted"/>
<organism evidence="2 3">
    <name type="scientific">Nonomuraea insulae</name>
    <dbReference type="NCBI Taxonomy" id="1616787"/>
    <lineage>
        <taxon>Bacteria</taxon>
        <taxon>Bacillati</taxon>
        <taxon>Actinomycetota</taxon>
        <taxon>Actinomycetes</taxon>
        <taxon>Streptosporangiales</taxon>
        <taxon>Streptosporangiaceae</taxon>
        <taxon>Nonomuraea</taxon>
    </lineage>
</organism>
<sequence>MSAAIVKKARARWAILIVALTALAGIGFAAPAYAVPPEVIIVDTFATRTVTDSTPAFFDVNVPAGSWTAQATITGRNNAATASALSCALLIISESSTNNNRTSATLGPNGQLGNLALLTARTVSTTGIVRLVCQGAPNFSVFNVSIMATRVNTLTRVNLG</sequence>
<reference evidence="3" key="1">
    <citation type="journal article" date="2019" name="Int. J. Syst. Evol. Microbiol.">
        <title>The Global Catalogue of Microorganisms (GCM) 10K type strain sequencing project: providing services to taxonomists for standard genome sequencing and annotation.</title>
        <authorList>
            <consortium name="The Broad Institute Genomics Platform"/>
            <consortium name="The Broad Institute Genome Sequencing Center for Infectious Disease"/>
            <person name="Wu L."/>
            <person name="Ma J."/>
        </authorList>
    </citation>
    <scope>NUCLEOTIDE SEQUENCE [LARGE SCALE GENOMIC DNA]</scope>
    <source>
        <strain evidence="3">CCUG 53903</strain>
    </source>
</reference>
<keyword evidence="1" id="KW-0732">Signal</keyword>
<gene>
    <name evidence="2" type="ORF">ACFPZ3_28725</name>
</gene>
<dbReference type="RefSeq" id="WP_379517366.1">
    <property type="nucleotide sequence ID" value="NZ_JBHSPA010000031.1"/>
</dbReference>
<protein>
    <submittedName>
        <fullName evidence="2">Uncharacterized protein</fullName>
    </submittedName>
</protein>
<name>A0ABW1CSH4_9ACTN</name>
<evidence type="ECO:0000313" key="3">
    <source>
        <dbReference type="Proteomes" id="UP001596058"/>
    </source>
</evidence>
<feature type="signal peptide" evidence="1">
    <location>
        <begin position="1"/>
        <end position="34"/>
    </location>
</feature>